<gene>
    <name evidence="1" type="ORF">ALEPTO_LOCUS13453</name>
</gene>
<proteinExistence type="predicted"/>
<accession>A0A9N9IX39</accession>
<name>A0A9N9IX39_9GLOM</name>
<evidence type="ECO:0000313" key="1">
    <source>
        <dbReference type="EMBL" id="CAG8755281.1"/>
    </source>
</evidence>
<keyword evidence="2" id="KW-1185">Reference proteome</keyword>
<feature type="non-terminal residue" evidence="1">
    <location>
        <position position="92"/>
    </location>
</feature>
<comment type="caution">
    <text evidence="1">The sequence shown here is derived from an EMBL/GenBank/DDBJ whole genome shotgun (WGS) entry which is preliminary data.</text>
</comment>
<dbReference type="EMBL" id="CAJVPS010043129">
    <property type="protein sequence ID" value="CAG8755281.1"/>
    <property type="molecule type" value="Genomic_DNA"/>
</dbReference>
<evidence type="ECO:0000313" key="2">
    <source>
        <dbReference type="Proteomes" id="UP000789508"/>
    </source>
</evidence>
<organism evidence="1 2">
    <name type="scientific">Ambispora leptoticha</name>
    <dbReference type="NCBI Taxonomy" id="144679"/>
    <lineage>
        <taxon>Eukaryota</taxon>
        <taxon>Fungi</taxon>
        <taxon>Fungi incertae sedis</taxon>
        <taxon>Mucoromycota</taxon>
        <taxon>Glomeromycotina</taxon>
        <taxon>Glomeromycetes</taxon>
        <taxon>Archaeosporales</taxon>
        <taxon>Ambisporaceae</taxon>
        <taxon>Ambispora</taxon>
    </lineage>
</organism>
<reference evidence="1" key="1">
    <citation type="submission" date="2021-06" db="EMBL/GenBank/DDBJ databases">
        <authorList>
            <person name="Kallberg Y."/>
            <person name="Tangrot J."/>
            <person name="Rosling A."/>
        </authorList>
    </citation>
    <scope>NUCLEOTIDE SEQUENCE</scope>
    <source>
        <strain evidence="1">FL130A</strain>
    </source>
</reference>
<protein>
    <submittedName>
        <fullName evidence="1">2362_t:CDS:1</fullName>
    </submittedName>
</protein>
<dbReference type="Proteomes" id="UP000789508">
    <property type="component" value="Unassembled WGS sequence"/>
</dbReference>
<sequence length="92" mass="10346">MNLAVDGSDFEVLNQAVEIESDGVQAQTQDAIDSEEQISTCLMIKKLRLIWNKNNTFEKKKCEPYMIGKVPKSTYFEKYGSSETFTKAAIGT</sequence>
<dbReference type="AlphaFoldDB" id="A0A9N9IX39"/>
<dbReference type="OrthoDB" id="2379098at2759"/>